<evidence type="ECO:0000313" key="2">
    <source>
        <dbReference type="Proteomes" id="UP001457282"/>
    </source>
</evidence>
<organism evidence="1 2">
    <name type="scientific">Rubus argutus</name>
    <name type="common">Southern blackberry</name>
    <dbReference type="NCBI Taxonomy" id="59490"/>
    <lineage>
        <taxon>Eukaryota</taxon>
        <taxon>Viridiplantae</taxon>
        <taxon>Streptophyta</taxon>
        <taxon>Embryophyta</taxon>
        <taxon>Tracheophyta</taxon>
        <taxon>Spermatophyta</taxon>
        <taxon>Magnoliopsida</taxon>
        <taxon>eudicotyledons</taxon>
        <taxon>Gunneridae</taxon>
        <taxon>Pentapetalae</taxon>
        <taxon>rosids</taxon>
        <taxon>fabids</taxon>
        <taxon>Rosales</taxon>
        <taxon>Rosaceae</taxon>
        <taxon>Rosoideae</taxon>
        <taxon>Rosoideae incertae sedis</taxon>
        <taxon>Rubus</taxon>
    </lineage>
</organism>
<proteinExistence type="predicted"/>
<dbReference type="EMBL" id="JBEDUW010000006">
    <property type="protein sequence ID" value="KAK9924684.1"/>
    <property type="molecule type" value="Genomic_DNA"/>
</dbReference>
<sequence>MATALSCGQTILISPPSTFTSRYKDVNLRRLTKPNRVACKFNLKPLPTFSTSRPPNQVLPILPRGLSGLDLSAASSTLLSGNESWAVTENIHPARTTQIFNIAPIFSIPALAHTLFTVEGRYKPF</sequence>
<dbReference type="Proteomes" id="UP001457282">
    <property type="component" value="Unassembled WGS sequence"/>
</dbReference>
<comment type="caution">
    <text evidence="1">The sequence shown here is derived from an EMBL/GenBank/DDBJ whole genome shotgun (WGS) entry which is preliminary data.</text>
</comment>
<dbReference type="AlphaFoldDB" id="A0AAW1WIJ6"/>
<keyword evidence="2" id="KW-1185">Reference proteome</keyword>
<protein>
    <submittedName>
        <fullName evidence="1">Uncharacterized protein</fullName>
    </submittedName>
</protein>
<gene>
    <name evidence="1" type="ORF">M0R45_033038</name>
</gene>
<name>A0AAW1WIJ6_RUBAR</name>
<evidence type="ECO:0000313" key="1">
    <source>
        <dbReference type="EMBL" id="KAK9924684.1"/>
    </source>
</evidence>
<reference evidence="1 2" key="1">
    <citation type="journal article" date="2023" name="G3 (Bethesda)">
        <title>A chromosome-length genome assembly and annotation of blackberry (Rubus argutus, cv. 'Hillquist').</title>
        <authorList>
            <person name="Bruna T."/>
            <person name="Aryal R."/>
            <person name="Dudchenko O."/>
            <person name="Sargent D.J."/>
            <person name="Mead D."/>
            <person name="Buti M."/>
            <person name="Cavallini A."/>
            <person name="Hytonen T."/>
            <person name="Andres J."/>
            <person name="Pham M."/>
            <person name="Weisz D."/>
            <person name="Mascagni F."/>
            <person name="Usai G."/>
            <person name="Natali L."/>
            <person name="Bassil N."/>
            <person name="Fernandez G.E."/>
            <person name="Lomsadze A."/>
            <person name="Armour M."/>
            <person name="Olukolu B."/>
            <person name="Poorten T."/>
            <person name="Britton C."/>
            <person name="Davik J."/>
            <person name="Ashrafi H."/>
            <person name="Aiden E.L."/>
            <person name="Borodovsky M."/>
            <person name="Worthington M."/>
        </authorList>
    </citation>
    <scope>NUCLEOTIDE SEQUENCE [LARGE SCALE GENOMIC DNA]</scope>
    <source>
        <strain evidence="1">PI 553951</strain>
    </source>
</reference>
<accession>A0AAW1WIJ6</accession>